<dbReference type="EMBL" id="VNIQ01000009">
    <property type="protein sequence ID" value="TYQ01113.1"/>
    <property type="molecule type" value="Genomic_DNA"/>
</dbReference>
<name>A0A652YIP7_NOCGL</name>
<protein>
    <submittedName>
        <fullName evidence="1">Uncharacterized protein</fullName>
    </submittedName>
</protein>
<reference evidence="1" key="1">
    <citation type="submission" date="2019-07" db="EMBL/GenBank/DDBJ databases">
        <title>Genomic Encyclopedia of Type Strains, Phase IV (KMG-IV): sequencing the most valuable type-strain genomes for metagenomic binning, comparative biology and taxonomic classification.</title>
        <authorList>
            <person name="Goeker M."/>
        </authorList>
    </citation>
    <scope>NUCLEOTIDE SEQUENCE</scope>
    <source>
        <strain evidence="1">DSM 44596</strain>
    </source>
</reference>
<organism evidence="1">
    <name type="scientific">Nocardia globerula</name>
    <dbReference type="NCBI Taxonomy" id="1818"/>
    <lineage>
        <taxon>Bacteria</taxon>
        <taxon>Bacillati</taxon>
        <taxon>Actinomycetota</taxon>
        <taxon>Actinomycetes</taxon>
        <taxon>Mycobacteriales</taxon>
        <taxon>Nocardiaceae</taxon>
        <taxon>Nocardia</taxon>
    </lineage>
</organism>
<comment type="caution">
    <text evidence="1">The sequence shown here is derived from an EMBL/GenBank/DDBJ whole genome shotgun (WGS) entry which is preliminary data.</text>
</comment>
<gene>
    <name evidence="1" type="ORF">FNL38_109127</name>
</gene>
<sequence>MADEPDEIADALNYLLSVDAEHEADAVRDRMERAVWEKNPGSTVQAEVSPVSHNVVAVPNGTQVGYLVTLIAKIMVDIDFNFD</sequence>
<dbReference type="AlphaFoldDB" id="A0A652YIP7"/>
<evidence type="ECO:0000313" key="1">
    <source>
        <dbReference type="EMBL" id="TYQ01113.1"/>
    </source>
</evidence>
<proteinExistence type="predicted"/>
<accession>A0A652YIP7</accession>